<proteinExistence type="predicted"/>
<accession>A0A8S0TM95</accession>
<evidence type="ECO:0000313" key="2">
    <source>
        <dbReference type="Proteomes" id="UP000594638"/>
    </source>
</evidence>
<dbReference type="Proteomes" id="UP000594638">
    <property type="component" value="Unassembled WGS sequence"/>
</dbReference>
<dbReference type="EMBL" id="CACTIH010007266">
    <property type="protein sequence ID" value="CAA3006875.1"/>
    <property type="molecule type" value="Genomic_DNA"/>
</dbReference>
<protein>
    <submittedName>
        <fullName evidence="1">Uncharacterized protein</fullName>
    </submittedName>
</protein>
<keyword evidence="2" id="KW-1185">Reference proteome</keyword>
<name>A0A8S0TM95_OLEEU</name>
<sequence length="64" mass="7332">MYWVIQVLMSFYFTIPILPHLDLPSVFASSAIANKVKELIEGTVVKVKLAQKELLRRGKEEEGR</sequence>
<dbReference type="Gramene" id="OE9A024192T1">
    <property type="protein sequence ID" value="OE9A024192C1"/>
    <property type="gene ID" value="OE9A024192"/>
</dbReference>
<gene>
    <name evidence="1" type="ORF">OLEA9_A024192</name>
</gene>
<evidence type="ECO:0000313" key="1">
    <source>
        <dbReference type="EMBL" id="CAA3006875.1"/>
    </source>
</evidence>
<reference evidence="1 2" key="1">
    <citation type="submission" date="2019-12" db="EMBL/GenBank/DDBJ databases">
        <authorList>
            <person name="Alioto T."/>
            <person name="Alioto T."/>
            <person name="Gomez Garrido J."/>
        </authorList>
    </citation>
    <scope>NUCLEOTIDE SEQUENCE [LARGE SCALE GENOMIC DNA]</scope>
</reference>
<dbReference type="AlphaFoldDB" id="A0A8S0TM95"/>
<comment type="caution">
    <text evidence="1">The sequence shown here is derived from an EMBL/GenBank/DDBJ whole genome shotgun (WGS) entry which is preliminary data.</text>
</comment>
<organism evidence="1 2">
    <name type="scientific">Olea europaea subsp. europaea</name>
    <dbReference type="NCBI Taxonomy" id="158383"/>
    <lineage>
        <taxon>Eukaryota</taxon>
        <taxon>Viridiplantae</taxon>
        <taxon>Streptophyta</taxon>
        <taxon>Embryophyta</taxon>
        <taxon>Tracheophyta</taxon>
        <taxon>Spermatophyta</taxon>
        <taxon>Magnoliopsida</taxon>
        <taxon>eudicotyledons</taxon>
        <taxon>Gunneridae</taxon>
        <taxon>Pentapetalae</taxon>
        <taxon>asterids</taxon>
        <taxon>lamiids</taxon>
        <taxon>Lamiales</taxon>
        <taxon>Oleaceae</taxon>
        <taxon>Oleeae</taxon>
        <taxon>Olea</taxon>
    </lineage>
</organism>